<dbReference type="SUPFAM" id="SSF53659">
    <property type="entry name" value="Isocitrate/Isopropylmalate dehydrogenase-like"/>
    <property type="match status" value="1"/>
</dbReference>
<organism evidence="2 3">
    <name type="scientific">Rosa chinensis</name>
    <name type="common">China rose</name>
    <dbReference type="NCBI Taxonomy" id="74649"/>
    <lineage>
        <taxon>Eukaryota</taxon>
        <taxon>Viridiplantae</taxon>
        <taxon>Streptophyta</taxon>
        <taxon>Embryophyta</taxon>
        <taxon>Tracheophyta</taxon>
        <taxon>Spermatophyta</taxon>
        <taxon>Magnoliopsida</taxon>
        <taxon>eudicotyledons</taxon>
        <taxon>Gunneridae</taxon>
        <taxon>Pentapetalae</taxon>
        <taxon>rosids</taxon>
        <taxon>fabids</taxon>
        <taxon>Rosales</taxon>
        <taxon>Rosaceae</taxon>
        <taxon>Rosoideae</taxon>
        <taxon>Rosoideae incertae sedis</taxon>
        <taxon>Rosa</taxon>
    </lineage>
</organism>
<protein>
    <submittedName>
        <fullName evidence="2">Putative isocitrate dehydrogenase (NADP(+))</fullName>
        <ecNumber evidence="2">1.1.1.42</ecNumber>
    </submittedName>
</protein>
<sequence length="101" mass="11264">MSRETLASSSSSIAPRNPSFSFTSTPRRFNGVGNRVSFAATSNRTSLRCYASTSGGFEKVRVKNRIVEMDGDEMTRIIWTESKKNLFSPYFPLCGFGHKVL</sequence>
<comment type="caution">
    <text evidence="2">The sequence shown here is derived from an EMBL/GenBank/DDBJ whole genome shotgun (WGS) entry which is preliminary data.</text>
</comment>
<evidence type="ECO:0000313" key="3">
    <source>
        <dbReference type="Proteomes" id="UP000238479"/>
    </source>
</evidence>
<dbReference type="GO" id="GO:0004450">
    <property type="term" value="F:isocitrate dehydrogenase (NADP+) activity"/>
    <property type="evidence" value="ECO:0007669"/>
    <property type="project" value="UniProtKB-EC"/>
</dbReference>
<gene>
    <name evidence="2" type="ORF">RchiOBHm_Chr3g0476441</name>
</gene>
<dbReference type="EC" id="1.1.1.42" evidence="2"/>
<keyword evidence="3" id="KW-1185">Reference proteome</keyword>
<dbReference type="AlphaFoldDB" id="A0A2P6RCN5"/>
<dbReference type="STRING" id="74649.A0A2P6RCN5"/>
<dbReference type="OMA" id="IRFPCSI"/>
<reference evidence="2 3" key="1">
    <citation type="journal article" date="2018" name="Nat. Genet.">
        <title>The Rosa genome provides new insights in the design of modern roses.</title>
        <authorList>
            <person name="Bendahmane M."/>
        </authorList>
    </citation>
    <scope>NUCLEOTIDE SEQUENCE [LARGE SCALE GENOMIC DNA]</scope>
    <source>
        <strain evidence="3">cv. Old Blush</strain>
    </source>
</reference>
<accession>A0A2P6RCN5</accession>
<name>A0A2P6RCN5_ROSCH</name>
<dbReference type="Gene3D" id="3.40.718.10">
    <property type="entry name" value="Isopropylmalate Dehydrogenase"/>
    <property type="match status" value="1"/>
</dbReference>
<evidence type="ECO:0000313" key="2">
    <source>
        <dbReference type="EMBL" id="PRQ44186.1"/>
    </source>
</evidence>
<dbReference type="EMBL" id="PDCK01000041">
    <property type="protein sequence ID" value="PRQ44186.1"/>
    <property type="molecule type" value="Genomic_DNA"/>
</dbReference>
<dbReference type="Proteomes" id="UP000238479">
    <property type="component" value="Chromosome 3"/>
</dbReference>
<keyword evidence="2" id="KW-0560">Oxidoreductase</keyword>
<dbReference type="Gramene" id="PRQ44186">
    <property type="protein sequence ID" value="PRQ44186"/>
    <property type="gene ID" value="RchiOBHm_Chr3g0476441"/>
</dbReference>
<feature type="region of interest" description="Disordered" evidence="1">
    <location>
        <begin position="1"/>
        <end position="25"/>
    </location>
</feature>
<evidence type="ECO:0000256" key="1">
    <source>
        <dbReference type="SAM" id="MobiDB-lite"/>
    </source>
</evidence>
<proteinExistence type="predicted"/>